<evidence type="ECO:0000313" key="2">
    <source>
        <dbReference type="EMBL" id="KAF0647024.1"/>
    </source>
</evidence>
<dbReference type="EMBL" id="ASYR01000042">
    <property type="protein sequence ID" value="KAF0647024.1"/>
    <property type="molecule type" value="Genomic_DNA"/>
</dbReference>
<reference evidence="2 5" key="1">
    <citation type="submission" date="2013-05" db="EMBL/GenBank/DDBJ databases">
        <title>Genome Sequence of Streptomyces fradiae.</title>
        <authorList>
            <person name="Kirby R."/>
        </authorList>
    </citation>
    <scope>NUCLEOTIDE SEQUENCE [LARGE SCALE GENOMIC DNA]</scope>
    <source>
        <strain evidence="2 5">ATCC 10745</strain>
    </source>
</reference>
<keyword evidence="1" id="KW-0732">Signal</keyword>
<gene>
    <name evidence="3" type="ORF">BG846_04911</name>
    <name evidence="2" type="ORF">K701_25615</name>
</gene>
<organism evidence="3 4">
    <name type="scientific">Streptomyces fradiae ATCC 10745 = DSM 40063</name>
    <dbReference type="NCBI Taxonomy" id="1319510"/>
    <lineage>
        <taxon>Bacteria</taxon>
        <taxon>Bacillati</taxon>
        <taxon>Actinomycetota</taxon>
        <taxon>Actinomycetes</taxon>
        <taxon>Kitasatosporales</taxon>
        <taxon>Streptomycetaceae</taxon>
        <taxon>Streptomyces</taxon>
    </lineage>
</organism>
<comment type="caution">
    <text evidence="3">The sequence shown here is derived from an EMBL/GenBank/DDBJ whole genome shotgun (WGS) entry which is preliminary data.</text>
</comment>
<dbReference type="EMBL" id="MIFZ01000321">
    <property type="protein sequence ID" value="OSY49467.1"/>
    <property type="molecule type" value="Genomic_DNA"/>
</dbReference>
<evidence type="ECO:0000313" key="5">
    <source>
        <dbReference type="Proteomes" id="UP000731519"/>
    </source>
</evidence>
<dbReference type="Proteomes" id="UP000194318">
    <property type="component" value="Unassembled WGS sequence"/>
</dbReference>
<protein>
    <recommendedName>
        <fullName evidence="6">Lipoprotein</fullName>
    </recommendedName>
</protein>
<evidence type="ECO:0000256" key="1">
    <source>
        <dbReference type="SAM" id="SignalP"/>
    </source>
</evidence>
<sequence length="224" mass="23825">MRKLLAMALLALGLSGCAEPPRQETPTDDRARCEKVLPASAMSWLSSRARGGTLSFMLSSEVADVRDLLLDDFRAWRPDAPHGTDARSARVCSVSGPASAARYRLAYEMSGETLDAVQAPGRGSLVRVNGDVVLTSSWRPPVEGLPGAVGRGEYAVYVACRIPGADPGQLEGAPLKGELEDSLTNESSARIHYTHLLHSTRLLVEALGCTNKPVVPAEPPPAVK</sequence>
<proteinExistence type="predicted"/>
<accession>A0A1Y2NQZ3</accession>
<dbReference type="AlphaFoldDB" id="A0A1Y2NQZ3"/>
<keyword evidence="5" id="KW-1185">Reference proteome</keyword>
<feature type="chain" id="PRO_5038639734" description="Lipoprotein" evidence="1">
    <location>
        <begin position="19"/>
        <end position="224"/>
    </location>
</feature>
<name>A0A1Y2NQZ3_STRFR</name>
<reference evidence="3 4" key="2">
    <citation type="submission" date="2016-09" db="EMBL/GenBank/DDBJ databases">
        <title>Streptomyces fradiae DSM40063, a candidate organism with high potential of specific P450 cytochromes.</title>
        <authorList>
            <person name="Grumaz C."/>
            <person name="Vainshtein Y."/>
            <person name="Kirstahler P."/>
            <person name="Sohn K."/>
        </authorList>
    </citation>
    <scope>NUCLEOTIDE SEQUENCE [LARGE SCALE GENOMIC DNA]</scope>
    <source>
        <strain evidence="3 4">DSM 40063</strain>
    </source>
</reference>
<evidence type="ECO:0000313" key="3">
    <source>
        <dbReference type="EMBL" id="OSY49467.1"/>
    </source>
</evidence>
<evidence type="ECO:0000313" key="4">
    <source>
        <dbReference type="Proteomes" id="UP000194318"/>
    </source>
</evidence>
<dbReference type="PROSITE" id="PS51257">
    <property type="entry name" value="PROKAR_LIPOPROTEIN"/>
    <property type="match status" value="1"/>
</dbReference>
<evidence type="ECO:0008006" key="6">
    <source>
        <dbReference type="Google" id="ProtNLM"/>
    </source>
</evidence>
<feature type="signal peptide" evidence="1">
    <location>
        <begin position="1"/>
        <end position="18"/>
    </location>
</feature>
<dbReference type="Proteomes" id="UP000731519">
    <property type="component" value="Unassembled WGS sequence"/>
</dbReference>